<keyword evidence="6" id="KW-1185">Reference proteome</keyword>
<dbReference type="AlphaFoldDB" id="A0A1W2D1Q0"/>
<evidence type="ECO:0000256" key="1">
    <source>
        <dbReference type="ARBA" id="ARBA00005964"/>
    </source>
</evidence>
<reference evidence="6" key="1">
    <citation type="submission" date="2017-04" db="EMBL/GenBank/DDBJ databases">
        <authorList>
            <person name="Varghese N."/>
            <person name="Submissions S."/>
        </authorList>
    </citation>
    <scope>NUCLEOTIDE SEQUENCE [LARGE SCALE GENOMIC DNA]</scope>
    <source>
        <strain evidence="6">DSM 44073</strain>
    </source>
</reference>
<proteinExistence type="inferred from homology"/>
<dbReference type="eggNOG" id="COG2272">
    <property type="taxonomic scope" value="Bacteria"/>
</dbReference>
<dbReference type="STRING" id="40571.SAMN05660733_02603"/>
<dbReference type="GO" id="GO:0016787">
    <property type="term" value="F:hydrolase activity"/>
    <property type="evidence" value="ECO:0007669"/>
    <property type="project" value="UniProtKB-KW"/>
</dbReference>
<sequence length="386" mass="41464">MSGLPEYDGARLASGGVVVVTFNYRVGIEGFALIEGAPANRGLLDQVAALEWVRDNIRAFGGDPARVTVFGQSAGGGSVAALLAMPRAAGLFHRAIASSVPGMFFAPELAADIATACAAELGLRPTVADLSTVEPELLPVAGDEVMARMRQFTWWGQAAHKMIPFAPVVDGDVLPTTPWEALKSGAGRDVELIAGHTRHEQRLLSVLEGLVGSVTPEQASEALEVFAPGLAYPAMEPEELFEVVCSDWLFRMPSLHLAEAQVAAGGRAHVYVVAFEPTDVFRACHGIDVPLVFGNLDRGQAAVVLGEITPEVREVSARMRAAWTGFALNGDPGWPAYDLAGRATRVFDVQDEVTAYPEERSRLIWQDHTWEYLPLKGVVRAGREVR</sequence>
<accession>A0A1W2D1Q0</accession>
<comment type="similarity">
    <text evidence="1 3">Belongs to the type-B carboxylesterase/lipase family.</text>
</comment>
<dbReference type="SUPFAM" id="SSF53474">
    <property type="entry name" value="alpha/beta-Hydrolases"/>
    <property type="match status" value="1"/>
</dbReference>
<feature type="domain" description="Carboxylesterase type B" evidence="4">
    <location>
        <begin position="6"/>
        <end position="204"/>
    </location>
</feature>
<dbReference type="Gene3D" id="3.40.50.1820">
    <property type="entry name" value="alpha/beta hydrolase"/>
    <property type="match status" value="1"/>
</dbReference>
<dbReference type="PROSITE" id="PS00122">
    <property type="entry name" value="CARBOXYLESTERASE_B_1"/>
    <property type="match status" value="1"/>
</dbReference>
<dbReference type="InterPro" id="IPR019826">
    <property type="entry name" value="Carboxylesterase_B_AS"/>
</dbReference>
<organism evidence="5 6">
    <name type="scientific">Lentzea albidocapillata</name>
    <dbReference type="NCBI Taxonomy" id="40571"/>
    <lineage>
        <taxon>Bacteria</taxon>
        <taxon>Bacillati</taxon>
        <taxon>Actinomycetota</taxon>
        <taxon>Actinomycetes</taxon>
        <taxon>Pseudonocardiales</taxon>
        <taxon>Pseudonocardiaceae</taxon>
        <taxon>Lentzea</taxon>
    </lineage>
</organism>
<dbReference type="Pfam" id="PF00135">
    <property type="entry name" value="COesterase"/>
    <property type="match status" value="1"/>
</dbReference>
<keyword evidence="2 3" id="KW-0378">Hydrolase</keyword>
<dbReference type="InterPro" id="IPR050309">
    <property type="entry name" value="Type-B_Carboxylest/Lipase"/>
</dbReference>
<evidence type="ECO:0000259" key="4">
    <source>
        <dbReference type="Pfam" id="PF00135"/>
    </source>
</evidence>
<dbReference type="EC" id="3.1.1.-" evidence="3"/>
<evidence type="ECO:0000313" key="5">
    <source>
        <dbReference type="EMBL" id="SMC90928.1"/>
    </source>
</evidence>
<dbReference type="EMBL" id="FWYC01000006">
    <property type="protein sequence ID" value="SMC90928.1"/>
    <property type="molecule type" value="Genomic_DNA"/>
</dbReference>
<dbReference type="Proteomes" id="UP000192840">
    <property type="component" value="Unassembled WGS sequence"/>
</dbReference>
<evidence type="ECO:0000256" key="2">
    <source>
        <dbReference type="ARBA" id="ARBA00022801"/>
    </source>
</evidence>
<evidence type="ECO:0000256" key="3">
    <source>
        <dbReference type="RuleBase" id="RU361235"/>
    </source>
</evidence>
<name>A0A1W2D1Q0_9PSEU</name>
<gene>
    <name evidence="5" type="ORF">SAMN05660733_02603</name>
</gene>
<dbReference type="InterPro" id="IPR029058">
    <property type="entry name" value="AB_hydrolase_fold"/>
</dbReference>
<evidence type="ECO:0000313" key="6">
    <source>
        <dbReference type="Proteomes" id="UP000192840"/>
    </source>
</evidence>
<protein>
    <recommendedName>
        <fullName evidence="3">Carboxylic ester hydrolase</fullName>
        <ecNumber evidence="3">3.1.1.-</ecNumber>
    </recommendedName>
</protein>
<dbReference type="PANTHER" id="PTHR11559">
    <property type="entry name" value="CARBOXYLESTERASE"/>
    <property type="match status" value="1"/>
</dbReference>
<dbReference type="InterPro" id="IPR002018">
    <property type="entry name" value="CarbesteraseB"/>
</dbReference>
<dbReference type="RefSeq" id="WP_276326704.1">
    <property type="nucleotide sequence ID" value="NZ_FWYC01000006.1"/>
</dbReference>